<sequence length="324" mass="35389">MPLRSSSLTTTPLISVIIPCYNAQRYIGATIASVLAQKDVALEIIVVDDGSRDESVALVRKGFPAVRIIEQANAGVAAARNTGVAAARGEWIAFIDADDIWLPGKLAAQLAQMAALPECRMCYTAWKVWPSDVPQPAQDYLARLQEEAMDGARWCGATGWIYPQLLLDCVVWTSTVLMQRTLLAELNGFDVTLRLGEDYDLWLRASRITPIVRVARPYALYRIHPASITRATPAENYRARVIGQALGRWGLASPDGRSGDARAVRRMLAKSWSDFAGAHLAARNLGQARRAAFAALRSDPTHVPGWKVLVKTGLKALSPSKEKA</sequence>
<protein>
    <submittedName>
        <fullName evidence="2">Glycosyltransferase</fullName>
    </submittedName>
</protein>
<dbReference type="SUPFAM" id="SSF53448">
    <property type="entry name" value="Nucleotide-diphospho-sugar transferases"/>
    <property type="match status" value="1"/>
</dbReference>
<evidence type="ECO:0000313" key="3">
    <source>
        <dbReference type="Proteomes" id="UP000610594"/>
    </source>
</evidence>
<dbReference type="PANTHER" id="PTHR43685:SF11">
    <property type="entry name" value="GLYCOSYLTRANSFERASE TAGX-RELATED"/>
    <property type="match status" value="1"/>
</dbReference>
<dbReference type="Proteomes" id="UP000610594">
    <property type="component" value="Unassembled WGS sequence"/>
</dbReference>
<dbReference type="CDD" id="cd00761">
    <property type="entry name" value="Glyco_tranf_GTA_type"/>
    <property type="match status" value="1"/>
</dbReference>
<feature type="domain" description="Glycosyltransferase 2-like" evidence="1">
    <location>
        <begin position="15"/>
        <end position="115"/>
    </location>
</feature>
<dbReference type="Pfam" id="PF00535">
    <property type="entry name" value="Glycos_transf_2"/>
    <property type="match status" value="1"/>
</dbReference>
<dbReference type="EMBL" id="WHJF01000033">
    <property type="protein sequence ID" value="NHZ63522.1"/>
    <property type="molecule type" value="Genomic_DNA"/>
</dbReference>
<comment type="caution">
    <text evidence="2">The sequence shown here is derived from an EMBL/GenBank/DDBJ whole genome shotgun (WGS) entry which is preliminary data.</text>
</comment>
<dbReference type="RefSeq" id="WP_167237616.1">
    <property type="nucleotide sequence ID" value="NZ_WHJF01000033.1"/>
</dbReference>
<evidence type="ECO:0000313" key="2">
    <source>
        <dbReference type="EMBL" id="NHZ63522.1"/>
    </source>
</evidence>
<reference evidence="2 3" key="1">
    <citation type="submission" date="2019-10" db="EMBL/GenBank/DDBJ databases">
        <title>Taxonomy of Antarctic Massilia spp.: description of Massilia rubra sp. nov., Massilia aquatica sp. nov., Massilia mucilaginosa sp. nov., Massilia frigida sp. nov. isolated from streams, lakes and regoliths.</title>
        <authorList>
            <person name="Holochova P."/>
            <person name="Sedlacek I."/>
            <person name="Kralova S."/>
            <person name="Maslanova I."/>
            <person name="Busse H.-J."/>
            <person name="Stankova E."/>
            <person name="Vrbovska V."/>
            <person name="Kovarovic V."/>
            <person name="Bartak M."/>
            <person name="Svec P."/>
            <person name="Pantucek R."/>
        </authorList>
    </citation>
    <scope>NUCLEOTIDE SEQUENCE [LARGE SCALE GENOMIC DNA]</scope>
    <source>
        <strain evidence="2 3">CCM 8694</strain>
    </source>
</reference>
<evidence type="ECO:0000259" key="1">
    <source>
        <dbReference type="Pfam" id="PF00535"/>
    </source>
</evidence>
<accession>A0ABX0MN57</accession>
<dbReference type="InterPro" id="IPR050834">
    <property type="entry name" value="Glycosyltransf_2"/>
</dbReference>
<gene>
    <name evidence="2" type="ORF">F1735_14600</name>
</gene>
<dbReference type="PANTHER" id="PTHR43685">
    <property type="entry name" value="GLYCOSYLTRANSFERASE"/>
    <property type="match status" value="1"/>
</dbReference>
<organism evidence="2 3">
    <name type="scientific">Massilia genomosp. 1</name>
    <dbReference type="NCBI Taxonomy" id="2609280"/>
    <lineage>
        <taxon>Bacteria</taxon>
        <taxon>Pseudomonadati</taxon>
        <taxon>Pseudomonadota</taxon>
        <taxon>Betaproteobacteria</taxon>
        <taxon>Burkholderiales</taxon>
        <taxon>Oxalobacteraceae</taxon>
        <taxon>Telluria group</taxon>
        <taxon>Massilia</taxon>
    </lineage>
</organism>
<name>A0ABX0MN57_9BURK</name>
<keyword evidence="3" id="KW-1185">Reference proteome</keyword>
<dbReference type="InterPro" id="IPR029044">
    <property type="entry name" value="Nucleotide-diphossugar_trans"/>
</dbReference>
<dbReference type="InterPro" id="IPR001173">
    <property type="entry name" value="Glyco_trans_2-like"/>
</dbReference>
<dbReference type="Gene3D" id="3.90.550.10">
    <property type="entry name" value="Spore Coat Polysaccharide Biosynthesis Protein SpsA, Chain A"/>
    <property type="match status" value="1"/>
</dbReference>
<proteinExistence type="predicted"/>